<organism evidence="3 4">
    <name type="scientific">Hondaea fermentalgiana</name>
    <dbReference type="NCBI Taxonomy" id="2315210"/>
    <lineage>
        <taxon>Eukaryota</taxon>
        <taxon>Sar</taxon>
        <taxon>Stramenopiles</taxon>
        <taxon>Bigyra</taxon>
        <taxon>Labyrinthulomycetes</taxon>
        <taxon>Thraustochytrida</taxon>
        <taxon>Thraustochytriidae</taxon>
        <taxon>Hondaea</taxon>
    </lineage>
</organism>
<feature type="domain" description="UDENN" evidence="2">
    <location>
        <begin position="40"/>
        <end position="450"/>
    </location>
</feature>
<evidence type="ECO:0000256" key="1">
    <source>
        <dbReference type="SAM" id="MobiDB-lite"/>
    </source>
</evidence>
<protein>
    <submittedName>
        <fullName evidence="3">DENN domain-containing protein 2C</fullName>
    </submittedName>
</protein>
<dbReference type="Proteomes" id="UP000241890">
    <property type="component" value="Unassembled WGS sequence"/>
</dbReference>
<dbReference type="InterPro" id="IPR008942">
    <property type="entry name" value="ENTH_VHS"/>
</dbReference>
<dbReference type="InterPro" id="IPR051942">
    <property type="entry name" value="DENN_domain_containing_2"/>
</dbReference>
<dbReference type="InParanoid" id="A0A2R5GE64"/>
<comment type="caution">
    <text evidence="3">The sequence shown here is derived from an EMBL/GenBank/DDBJ whole genome shotgun (WGS) entry which is preliminary data.</text>
</comment>
<dbReference type="Gene3D" id="1.25.40.90">
    <property type="match status" value="1"/>
</dbReference>
<reference evidence="3 4" key="1">
    <citation type="submission" date="2017-12" db="EMBL/GenBank/DDBJ databases">
        <title>Sequencing, de novo assembly and annotation of complete genome of a new Thraustochytrid species, strain FCC1311.</title>
        <authorList>
            <person name="Sedici K."/>
            <person name="Godart F."/>
            <person name="Aiese Cigliano R."/>
            <person name="Sanseverino W."/>
            <person name="Barakat M."/>
            <person name="Ortet P."/>
            <person name="Marechal E."/>
            <person name="Cagnac O."/>
            <person name="Amato A."/>
        </authorList>
    </citation>
    <scope>NUCLEOTIDE SEQUENCE [LARGE SCALE GENOMIC DNA]</scope>
</reference>
<dbReference type="InterPro" id="IPR037516">
    <property type="entry name" value="Tripartite_DENN"/>
</dbReference>
<dbReference type="InterPro" id="IPR013809">
    <property type="entry name" value="ENTH"/>
</dbReference>
<dbReference type="SMART" id="SM00799">
    <property type="entry name" value="DENN"/>
    <property type="match status" value="1"/>
</dbReference>
<feature type="region of interest" description="Disordered" evidence="1">
    <location>
        <begin position="727"/>
        <end position="790"/>
    </location>
</feature>
<accession>A0A2R5GE64</accession>
<dbReference type="AlphaFoldDB" id="A0A2R5GE64"/>
<dbReference type="EMBL" id="BEYU01000038">
    <property type="protein sequence ID" value="GBG28028.1"/>
    <property type="molecule type" value="Genomic_DNA"/>
</dbReference>
<dbReference type="Pfam" id="PF03456">
    <property type="entry name" value="uDENN"/>
    <property type="match status" value="1"/>
</dbReference>
<evidence type="ECO:0000259" key="2">
    <source>
        <dbReference type="PROSITE" id="PS50211"/>
    </source>
</evidence>
<keyword evidence="4" id="KW-1185">Reference proteome</keyword>
<proteinExistence type="predicted"/>
<dbReference type="InterPro" id="IPR001194">
    <property type="entry name" value="cDENN_dom"/>
</dbReference>
<dbReference type="PANTHER" id="PTHR15288">
    <property type="entry name" value="DENN DOMAIN-CONTAINING PROTEIN 2"/>
    <property type="match status" value="1"/>
</dbReference>
<dbReference type="Gene3D" id="3.30.450.200">
    <property type="match status" value="1"/>
</dbReference>
<dbReference type="PANTHER" id="PTHR15288:SF0">
    <property type="entry name" value="UDENN DOMAIN-CONTAINING PROTEIN"/>
    <property type="match status" value="1"/>
</dbReference>
<dbReference type="Pfam" id="PF01417">
    <property type="entry name" value="ENTH"/>
    <property type="match status" value="1"/>
</dbReference>
<evidence type="ECO:0000313" key="4">
    <source>
        <dbReference type="Proteomes" id="UP000241890"/>
    </source>
</evidence>
<dbReference type="Gene3D" id="3.40.50.11500">
    <property type="match status" value="1"/>
</dbReference>
<evidence type="ECO:0000313" key="3">
    <source>
        <dbReference type="EMBL" id="GBG28028.1"/>
    </source>
</evidence>
<dbReference type="Pfam" id="PF02141">
    <property type="entry name" value="DENN"/>
    <property type="match status" value="1"/>
</dbReference>
<dbReference type="PROSITE" id="PS50211">
    <property type="entry name" value="DENN"/>
    <property type="match status" value="1"/>
</dbReference>
<dbReference type="OrthoDB" id="205414at2759"/>
<dbReference type="InterPro" id="IPR005113">
    <property type="entry name" value="uDENN_dom"/>
</dbReference>
<name>A0A2R5GE64_9STRA</name>
<dbReference type="SUPFAM" id="SSF48464">
    <property type="entry name" value="ENTH/VHS domain"/>
    <property type="match status" value="1"/>
</dbReference>
<sequence length="790" mass="88598">MSRASANDPLFECCFVARVQEESADGDAAQQGPAQGTDVFGAALENRQNSKTDASPRRRACIGWKFPRDKDQLDGVQEGVAGLAVFCFPRLSHETRRRHLDSYTYVFSLTLQSGEYLYGFCRKFLPPGRFVRRTDVEARFPEVLCIVSKRSELDLHLRILDCLEGRLMVEPPAALGLLDALAGLPELPAPGAPFRVRSPVGGIACDYQFLRPRPHEKAHTNLVFKFLSPRMVHHLVGLIMNENRIIFVSERETVISLVIHGLLSLIYPFVWQHMFVPLMPEHLLEYLCAPSPFLAGVLRISQPSLENLPLGHVIIADLDKNELQSPGELTPFGEASTEKNMARSRNDDADRISSIFAGEIQALYTKANGSHRQVNDLHLRTTWASFNLFVFGWADRFVDAHTGEIHKEGFVASISDPSLQRFCRGFAHTQMFNHFVERLVEHRQRRAHRNAVPSTTTGGFRRAADMREQQRREDEIFMAALDTIHGEYTWADAKRVIKNAFPPRTCYIPHGAVAEALDAIPTTIRTNPRFDPYTDETFHKLARRSYDVRLAVAANKAIWTRVAHTSAKNWRAGYNAMIFLRFMISAGSEVVLASAYKHIGQVAGLLRIGGELRRPRSVESVKQLHRAAAVVYHALTDRRVLRWERSAQGGHRIFLAMARKTQEEETRFLKCKTSPLPNFRNLHEQLFAPSVTLKPPLHAHLILLPPVPPRKSEDLLGLGAFDAALAPGGTPPPLTTSVSSEALEPTPFHRNMHQQPPPPPPKPGNAVKAPGKSPEAISNDLESSQERWGR</sequence>
<gene>
    <name evidence="3" type="ORF">FCC1311_042512</name>
</gene>
<dbReference type="InterPro" id="IPR043153">
    <property type="entry name" value="DENN_C"/>
</dbReference>